<feature type="compositionally biased region" description="Basic residues" evidence="1">
    <location>
        <begin position="274"/>
        <end position="283"/>
    </location>
</feature>
<dbReference type="Proteomes" id="UP000245764">
    <property type="component" value="Chromosome 3"/>
</dbReference>
<dbReference type="AlphaFoldDB" id="A0A2H1G5A6"/>
<dbReference type="EMBL" id="LT854255">
    <property type="protein sequence ID" value="SMR48746.1"/>
    <property type="molecule type" value="Genomic_DNA"/>
</dbReference>
<evidence type="ECO:0000313" key="2">
    <source>
        <dbReference type="EMBL" id="SMR48746.1"/>
    </source>
</evidence>
<evidence type="ECO:0000256" key="1">
    <source>
        <dbReference type="SAM" id="MobiDB-lite"/>
    </source>
</evidence>
<feature type="compositionally biased region" description="Polar residues" evidence="1">
    <location>
        <begin position="297"/>
        <end position="306"/>
    </location>
</feature>
<organism evidence="2 3">
    <name type="scientific">Zymoseptoria tritici ST99CH_1E4</name>
    <dbReference type="NCBI Taxonomy" id="1276532"/>
    <lineage>
        <taxon>Eukaryota</taxon>
        <taxon>Fungi</taxon>
        <taxon>Dikarya</taxon>
        <taxon>Ascomycota</taxon>
        <taxon>Pezizomycotina</taxon>
        <taxon>Dothideomycetes</taxon>
        <taxon>Dothideomycetidae</taxon>
        <taxon>Mycosphaerellales</taxon>
        <taxon>Mycosphaerellaceae</taxon>
        <taxon>Zymoseptoria</taxon>
    </lineage>
</organism>
<name>A0A2H1G5A6_ZYMTR</name>
<evidence type="ECO:0000313" key="3">
    <source>
        <dbReference type="Proteomes" id="UP000245764"/>
    </source>
</evidence>
<feature type="region of interest" description="Disordered" evidence="1">
    <location>
        <begin position="248"/>
        <end position="306"/>
    </location>
</feature>
<sequence>MAAPTLRSIMPAEAYFWKADVQAQVSQKVTDQYGDYDKRVLPEVEITAMALNEIAAQRKCGFFFHLPPRQAWTTKPDVNRLPAERSPVAPGFRWNDGDAEAYLADSQRARYLRASAIANPPPDYTPLFAIQYAIQRCPVFFTRTQSQIIFATPCAFYHGLTDEFGCILGRDHKDHSKLGSANWLWDRGSLDKGRDDRRAKDAQMGRFQRSSLLSLYNSIVQRCCNGELQQSYEAVELRDLIPRPSVSAARSVGSQLGGGASADCPSRSGESHRPRLSKKRRLNREKDQQQPYGVGEQGQNTIGVDA</sequence>
<accession>A0A2H1G5A6</accession>
<reference evidence="3" key="1">
    <citation type="submission" date="2017-05" db="EMBL/GenBank/DDBJ databases">
        <authorList>
            <person name="Song R."/>
            <person name="Chenine A.L."/>
            <person name="Ruprecht R.M."/>
        </authorList>
    </citation>
    <scope>NUCLEOTIDE SEQUENCE [LARGE SCALE GENOMIC DNA]</scope>
</reference>
<protein>
    <submittedName>
        <fullName evidence="2">Uncharacterized protein</fullName>
    </submittedName>
</protein>
<gene>
    <name evidence="2" type="ORF">ZT1E4_G4138</name>
</gene>
<proteinExistence type="predicted"/>